<dbReference type="EMBL" id="MDLC01000028">
    <property type="protein sequence ID" value="ODS23449.1"/>
    <property type="molecule type" value="Genomic_DNA"/>
</dbReference>
<protein>
    <recommendedName>
        <fullName evidence="3">Phosphohistidine phosphatase SixA</fullName>
    </recommendedName>
</protein>
<dbReference type="InterPro" id="IPR029033">
    <property type="entry name" value="His_PPase_superfam"/>
</dbReference>
<proteinExistence type="predicted"/>
<dbReference type="Gene3D" id="3.40.50.1240">
    <property type="entry name" value="Phosphoglycerate mutase-like"/>
    <property type="match status" value="1"/>
</dbReference>
<dbReference type="Proteomes" id="UP000242502">
    <property type="component" value="Unassembled WGS sequence"/>
</dbReference>
<evidence type="ECO:0000313" key="1">
    <source>
        <dbReference type="EMBL" id="ODS23449.1"/>
    </source>
</evidence>
<gene>
    <name evidence="1" type="ORF">AB835_08795</name>
</gene>
<reference evidence="1 2" key="1">
    <citation type="journal article" date="2016" name="Appl. Environ. Microbiol.">
        <title>Lack of Overt Genome Reduction in the Bryostatin-Producing Bryozoan Symbiont "Candidatus Endobugula sertula".</title>
        <authorList>
            <person name="Miller I.J."/>
            <person name="Vanee N."/>
            <person name="Fong S.S."/>
            <person name="Lim-Fong G.E."/>
            <person name="Kwan J.C."/>
        </authorList>
    </citation>
    <scope>NUCLEOTIDE SEQUENCE [LARGE SCALE GENOMIC DNA]</scope>
    <source>
        <strain evidence="1">AB1-4</strain>
    </source>
</reference>
<organism evidence="1 2">
    <name type="scientific">Candidatus Endobugula sertula</name>
    <name type="common">Bugula neritina bacterial symbiont</name>
    <dbReference type="NCBI Taxonomy" id="62101"/>
    <lineage>
        <taxon>Bacteria</taxon>
        <taxon>Pseudomonadati</taxon>
        <taxon>Pseudomonadota</taxon>
        <taxon>Gammaproteobacteria</taxon>
        <taxon>Cellvibrionales</taxon>
        <taxon>Cellvibrionaceae</taxon>
        <taxon>Candidatus Endobugula</taxon>
    </lineage>
</organism>
<dbReference type="SUPFAM" id="SSF53254">
    <property type="entry name" value="Phosphoglycerate mutase-like"/>
    <property type="match status" value="1"/>
</dbReference>
<name>A0A1D2QPE0_9GAMM</name>
<dbReference type="AlphaFoldDB" id="A0A1D2QPE0"/>
<sequence>MIYYAPGEAESKAESDFQRRLTANGRDDIVQMVRSYEQALSSVDVIWASPYIRAQQTAELVASHLPRPVITQAFLPPNGCPDHVVSVLMGHSEQTVLIVSHQPLVGILVDQLAGLEPGRYRMGTGALAYLTTDIYANGCCDLQWLHQPLSTQAVSIG</sequence>
<evidence type="ECO:0008006" key="3">
    <source>
        <dbReference type="Google" id="ProtNLM"/>
    </source>
</evidence>
<comment type="caution">
    <text evidence="1">The sequence shown here is derived from an EMBL/GenBank/DDBJ whole genome shotgun (WGS) entry which is preliminary data.</text>
</comment>
<dbReference type="Pfam" id="PF00300">
    <property type="entry name" value="His_Phos_1"/>
    <property type="match status" value="1"/>
</dbReference>
<dbReference type="InterPro" id="IPR013078">
    <property type="entry name" value="His_Pase_superF_clade-1"/>
</dbReference>
<dbReference type="CDD" id="cd07067">
    <property type="entry name" value="HP_PGM_like"/>
    <property type="match status" value="1"/>
</dbReference>
<dbReference type="STRING" id="62101.AB835_08795"/>
<evidence type="ECO:0000313" key="2">
    <source>
        <dbReference type="Proteomes" id="UP000242502"/>
    </source>
</evidence>
<accession>A0A1D2QPE0</accession>